<feature type="transmembrane region" description="Helical" evidence="1">
    <location>
        <begin position="88"/>
        <end position="107"/>
    </location>
</feature>
<reference evidence="2 3" key="1">
    <citation type="journal article" date="2023" name="Nucleic Acids Res.">
        <title>The hologenome of Daphnia magna reveals possible DNA methylation and microbiome-mediated evolution of the host genome.</title>
        <authorList>
            <person name="Chaturvedi A."/>
            <person name="Li X."/>
            <person name="Dhandapani V."/>
            <person name="Marshall H."/>
            <person name="Kissane S."/>
            <person name="Cuenca-Cambronero M."/>
            <person name="Asole G."/>
            <person name="Calvet F."/>
            <person name="Ruiz-Romero M."/>
            <person name="Marangio P."/>
            <person name="Guigo R."/>
            <person name="Rago D."/>
            <person name="Mirbahai L."/>
            <person name="Eastwood N."/>
            <person name="Colbourne J.K."/>
            <person name="Zhou J."/>
            <person name="Mallon E."/>
            <person name="Orsini L."/>
        </authorList>
    </citation>
    <scope>NUCLEOTIDE SEQUENCE [LARGE SCALE GENOMIC DNA]</scope>
    <source>
        <strain evidence="2">LRV0_1</strain>
    </source>
</reference>
<proteinExistence type="predicted"/>
<accession>A0ABR0AGJ8</accession>
<evidence type="ECO:0000256" key="1">
    <source>
        <dbReference type="SAM" id="Phobius"/>
    </source>
</evidence>
<keyword evidence="3" id="KW-1185">Reference proteome</keyword>
<evidence type="ECO:0000313" key="2">
    <source>
        <dbReference type="EMBL" id="KAK4024160.1"/>
    </source>
</evidence>
<organism evidence="2 3">
    <name type="scientific">Daphnia magna</name>
    <dbReference type="NCBI Taxonomy" id="35525"/>
    <lineage>
        <taxon>Eukaryota</taxon>
        <taxon>Metazoa</taxon>
        <taxon>Ecdysozoa</taxon>
        <taxon>Arthropoda</taxon>
        <taxon>Crustacea</taxon>
        <taxon>Branchiopoda</taxon>
        <taxon>Diplostraca</taxon>
        <taxon>Cladocera</taxon>
        <taxon>Anomopoda</taxon>
        <taxon>Daphniidae</taxon>
        <taxon>Daphnia</taxon>
    </lineage>
</organism>
<protein>
    <submittedName>
        <fullName evidence="2">Uncharacterized protein</fullName>
    </submittedName>
</protein>
<keyword evidence="1" id="KW-0812">Transmembrane</keyword>
<gene>
    <name evidence="2" type="ORF">OUZ56_009547</name>
</gene>
<dbReference type="EMBL" id="JAOYFB010000037">
    <property type="protein sequence ID" value="KAK4024160.1"/>
    <property type="molecule type" value="Genomic_DNA"/>
</dbReference>
<keyword evidence="1" id="KW-0472">Membrane</keyword>
<comment type="caution">
    <text evidence="2">The sequence shown here is derived from an EMBL/GenBank/DDBJ whole genome shotgun (WGS) entry which is preliminary data.</text>
</comment>
<dbReference type="Proteomes" id="UP001234178">
    <property type="component" value="Unassembled WGS sequence"/>
</dbReference>
<sequence>MVRETDIFQRQARETPGTIELPVTVLEDHNKEALDEFEIVRNTAVLDAKLKGDLKDIRLKLATVKYDQINLDKLSEKTTSRRGSSRGVYFYVVIFDSFIFCILQTSLNQMASVDSGVASSNPEKHSEEINVEEDAAAGTSSANANRCKKACAGKQSATESGNKLFLKIDRDRDRFDQFDQKRIPIDFDHFDQKFGGIEIEIIDRHFVIDAQHW</sequence>
<evidence type="ECO:0000313" key="3">
    <source>
        <dbReference type="Proteomes" id="UP001234178"/>
    </source>
</evidence>
<keyword evidence="1" id="KW-1133">Transmembrane helix</keyword>
<name>A0ABR0AGJ8_9CRUS</name>